<dbReference type="InterPro" id="IPR039426">
    <property type="entry name" value="TonB-dep_rcpt-like"/>
</dbReference>
<dbReference type="PROSITE" id="PS52016">
    <property type="entry name" value="TONB_DEPENDENT_REC_3"/>
    <property type="match status" value="1"/>
</dbReference>
<name>A0A9X8P345_9GAMM</name>
<proteinExistence type="inferred from homology"/>
<dbReference type="CDD" id="cd01347">
    <property type="entry name" value="ligand_gated_channel"/>
    <property type="match status" value="1"/>
</dbReference>
<dbReference type="Pfam" id="PF07715">
    <property type="entry name" value="Plug"/>
    <property type="match status" value="1"/>
</dbReference>
<evidence type="ECO:0000256" key="7">
    <source>
        <dbReference type="ARBA" id="ARBA00023237"/>
    </source>
</evidence>
<keyword evidence="14" id="KW-1185">Reference proteome</keyword>
<dbReference type="OrthoDB" id="8670144at2"/>
<dbReference type="GO" id="GO:0044718">
    <property type="term" value="P:siderophore transmembrane transport"/>
    <property type="evidence" value="ECO:0007669"/>
    <property type="project" value="TreeGrafter"/>
</dbReference>
<accession>A0A9X8P345</accession>
<dbReference type="InterPro" id="IPR000531">
    <property type="entry name" value="Beta-barrel_TonB"/>
</dbReference>
<evidence type="ECO:0000256" key="5">
    <source>
        <dbReference type="ARBA" id="ARBA00023077"/>
    </source>
</evidence>
<evidence type="ECO:0000256" key="8">
    <source>
        <dbReference type="PROSITE-ProRule" id="PRU01360"/>
    </source>
</evidence>
<dbReference type="InterPro" id="IPR012910">
    <property type="entry name" value="Plug_dom"/>
</dbReference>
<dbReference type="SUPFAM" id="SSF56935">
    <property type="entry name" value="Porins"/>
    <property type="match status" value="1"/>
</dbReference>
<evidence type="ECO:0000256" key="2">
    <source>
        <dbReference type="ARBA" id="ARBA00022448"/>
    </source>
</evidence>
<comment type="similarity">
    <text evidence="8 9">Belongs to the TonB-dependent receptor family.</text>
</comment>
<keyword evidence="3 8" id="KW-1134">Transmembrane beta strand</keyword>
<keyword evidence="6 8" id="KW-0472">Membrane</keyword>
<evidence type="ECO:0000256" key="1">
    <source>
        <dbReference type="ARBA" id="ARBA00004571"/>
    </source>
</evidence>
<dbReference type="RefSeq" id="WP_129712017.1">
    <property type="nucleotide sequence ID" value="NZ_JBEHFA010000010.1"/>
</dbReference>
<dbReference type="PANTHER" id="PTHR30069">
    <property type="entry name" value="TONB-DEPENDENT OUTER MEMBRANE RECEPTOR"/>
    <property type="match status" value="1"/>
</dbReference>
<comment type="subcellular location">
    <subcellularLocation>
        <location evidence="1 8">Cell outer membrane</location>
        <topology evidence="1 8">Multi-pass membrane protein</topology>
    </subcellularLocation>
</comment>
<dbReference type="InterPro" id="IPR036942">
    <property type="entry name" value="Beta-barrel_TonB_sf"/>
</dbReference>
<dbReference type="Gene3D" id="2.170.130.10">
    <property type="entry name" value="TonB-dependent receptor, plug domain"/>
    <property type="match status" value="1"/>
</dbReference>
<dbReference type="Gene3D" id="2.40.170.20">
    <property type="entry name" value="TonB-dependent receptor, beta-barrel domain"/>
    <property type="match status" value="1"/>
</dbReference>
<evidence type="ECO:0000259" key="12">
    <source>
        <dbReference type="Pfam" id="PF07715"/>
    </source>
</evidence>
<dbReference type="InterPro" id="IPR037066">
    <property type="entry name" value="Plug_dom_sf"/>
</dbReference>
<keyword evidence="10" id="KW-0732">Signal</keyword>
<evidence type="ECO:0000313" key="13">
    <source>
        <dbReference type="EMBL" id="RYC37917.1"/>
    </source>
</evidence>
<evidence type="ECO:0000256" key="6">
    <source>
        <dbReference type="ARBA" id="ARBA00023136"/>
    </source>
</evidence>
<comment type="caution">
    <text evidence="13">The sequence shown here is derived from an EMBL/GenBank/DDBJ whole genome shotgun (WGS) entry which is preliminary data.</text>
</comment>
<evidence type="ECO:0000256" key="4">
    <source>
        <dbReference type="ARBA" id="ARBA00022692"/>
    </source>
</evidence>
<feature type="signal peptide" evidence="10">
    <location>
        <begin position="1"/>
        <end position="23"/>
    </location>
</feature>
<dbReference type="Proteomes" id="UP001138460">
    <property type="component" value="Unassembled WGS sequence"/>
</dbReference>
<dbReference type="EMBL" id="NWTM01000007">
    <property type="protein sequence ID" value="RYC37917.1"/>
    <property type="molecule type" value="Genomic_DNA"/>
</dbReference>
<dbReference type="GO" id="GO:0015344">
    <property type="term" value="F:siderophore uptake transmembrane transporter activity"/>
    <property type="evidence" value="ECO:0007669"/>
    <property type="project" value="TreeGrafter"/>
</dbReference>
<dbReference type="PANTHER" id="PTHR30069:SF42">
    <property type="entry name" value="FERRIC AEROBACTIN RECEPTOR"/>
    <property type="match status" value="1"/>
</dbReference>
<dbReference type="AlphaFoldDB" id="A0A9X8P345"/>
<reference evidence="13 14" key="1">
    <citation type="journal article" date="2018" name="Syst. Appl. Microbiol.">
        <title>Pectobacterium zantedeschiae sp. nov. a new species of a soft rot pathogen isolated from Calla lily (Zantedeschia spp.).</title>
        <authorList>
            <person name="Waleron M."/>
            <person name="Misztak A."/>
            <person name="Waleron M."/>
            <person name="Franczuk M."/>
            <person name="Jonca J."/>
            <person name="Wielgomas B."/>
            <person name="Mikicinski A."/>
            <person name="Popovic T."/>
            <person name="Waleron K."/>
        </authorList>
    </citation>
    <scope>NUCLEOTIDE SEQUENCE [LARGE SCALE GENOMIC DNA]</scope>
    <source>
        <strain evidence="13 14">9M</strain>
    </source>
</reference>
<evidence type="ECO:0000256" key="3">
    <source>
        <dbReference type="ARBA" id="ARBA00022452"/>
    </source>
</evidence>
<evidence type="ECO:0000256" key="9">
    <source>
        <dbReference type="RuleBase" id="RU003357"/>
    </source>
</evidence>
<keyword evidence="13" id="KW-0675">Receptor</keyword>
<feature type="domain" description="TonB-dependent receptor-like beta-barrel" evidence="11">
    <location>
        <begin position="248"/>
        <end position="720"/>
    </location>
</feature>
<dbReference type="GO" id="GO:0009279">
    <property type="term" value="C:cell outer membrane"/>
    <property type="evidence" value="ECO:0007669"/>
    <property type="project" value="UniProtKB-SubCell"/>
</dbReference>
<protein>
    <submittedName>
        <fullName evidence="13">TonB-dependent receptor</fullName>
    </submittedName>
</protein>
<keyword evidence="2 8" id="KW-0813">Transport</keyword>
<evidence type="ECO:0000256" key="10">
    <source>
        <dbReference type="SAM" id="SignalP"/>
    </source>
</evidence>
<gene>
    <name evidence="13" type="ORF">CLR69_22200</name>
</gene>
<sequence>MRYLAPPARVTFLSLAISAQAYAQTDVTSVQQTRSQTQDTDIMTVTAARSVKNIADIAGTVYSIEREDIAKQSSAGRSTADILGQLVPGLATASGTTSNYGMTMRGRTVQVMIDGVPLTGSRDGSRQLNSISPTMIERVEVVSGATSLYGAGATGGIINIITRNADDEPYAFSSQFGLKSADKPSKSGMAYSGTQTASFHNDDISGFAGLNYTALGDMRNAHGNRIGPEIAQTDRQDTTSLDFNSRLTWNLDDNQQLSGAFRYYNDEQDSDYGPDYGPGLAALFSPATFQPSLKGIKGLQLDEQPRTRHYGFNTQYQNRDILGGQQLTAEAYYRKEQSRWFPSVSAVTHSALPGGSTYVAMQSNTDIDVWGTRTALQKNMSLAGRDLELTYGLDYEQEKDSQSGQSYGLNTFIASNGLRYQAENRYAMGPNVKVDKTGLFLQSDYALTQRLNLQAGIRHETIRNKVSTSTPYSEAITADRVAGYQAKQLEGGQVKHGETLYNLGLVYQLTDTHQLFTNFSQGFSLPDTQRMLRDVPATFTINGDSIDSIKVNNYELGWRMRDNHGLNAGVTAFYNTSDKVVQFNRDYSVSVADTDERIWGMEGNLQYPLSESWNVGGTLAYTRGEYKDAAGEWRELNAFRVSPLKATLYSDWAFADGYGLRLQSLTVGGTDRAYNDAKSAAVSSSIRSTPAAKIQGYTVFDLIAHAPLLGGQVGFGIYNLANRDYKTVYSQQAEATYGKLSSLPAQGRTFALTYSIDY</sequence>
<keyword evidence="4 8" id="KW-0812">Transmembrane</keyword>
<keyword evidence="7 8" id="KW-0998">Cell outer membrane</keyword>
<organism evidence="13 14">
    <name type="scientific">Pectobacterium zantedeschiae</name>
    <dbReference type="NCBI Taxonomy" id="2034769"/>
    <lineage>
        <taxon>Bacteria</taxon>
        <taxon>Pseudomonadati</taxon>
        <taxon>Pseudomonadota</taxon>
        <taxon>Gammaproteobacteria</taxon>
        <taxon>Enterobacterales</taxon>
        <taxon>Pectobacteriaceae</taxon>
        <taxon>Pectobacterium</taxon>
    </lineage>
</organism>
<evidence type="ECO:0000313" key="14">
    <source>
        <dbReference type="Proteomes" id="UP001138460"/>
    </source>
</evidence>
<dbReference type="Pfam" id="PF00593">
    <property type="entry name" value="TonB_dep_Rec_b-barrel"/>
    <property type="match status" value="1"/>
</dbReference>
<keyword evidence="5 9" id="KW-0798">TonB box</keyword>
<feature type="chain" id="PRO_5040780711" evidence="10">
    <location>
        <begin position="24"/>
        <end position="758"/>
    </location>
</feature>
<feature type="domain" description="TonB-dependent receptor plug" evidence="12">
    <location>
        <begin position="55"/>
        <end position="157"/>
    </location>
</feature>
<evidence type="ECO:0000259" key="11">
    <source>
        <dbReference type="Pfam" id="PF00593"/>
    </source>
</evidence>